<dbReference type="PANTHER" id="PTHR32258:SF11">
    <property type="entry name" value="OS05G0168800 PROTEIN"/>
    <property type="match status" value="1"/>
</dbReference>
<feature type="coiled-coil region" evidence="3">
    <location>
        <begin position="401"/>
        <end position="539"/>
    </location>
</feature>
<dbReference type="EMBL" id="CAJGYO010000016">
    <property type="protein sequence ID" value="CAD6272709.1"/>
    <property type="molecule type" value="Genomic_DNA"/>
</dbReference>
<keyword evidence="1 3" id="KW-0175">Coiled coil</keyword>
<feature type="region of interest" description="Disordered" evidence="4">
    <location>
        <begin position="284"/>
        <end position="337"/>
    </location>
</feature>
<evidence type="ECO:0000256" key="3">
    <source>
        <dbReference type="SAM" id="Coils"/>
    </source>
</evidence>
<reference evidence="6" key="1">
    <citation type="submission" date="2020-10" db="EMBL/GenBank/DDBJ databases">
        <authorList>
            <person name="Han B."/>
            <person name="Lu T."/>
            <person name="Zhao Q."/>
            <person name="Huang X."/>
            <person name="Zhao Y."/>
        </authorList>
    </citation>
    <scope>NUCLEOTIDE SEQUENCE</scope>
</reference>
<dbReference type="GO" id="GO:0003779">
    <property type="term" value="F:actin binding"/>
    <property type="evidence" value="ECO:0007669"/>
    <property type="project" value="InterPro"/>
</dbReference>
<feature type="compositionally biased region" description="Low complexity" evidence="4">
    <location>
        <begin position="225"/>
        <end position="235"/>
    </location>
</feature>
<dbReference type="GO" id="GO:0005774">
    <property type="term" value="C:vacuolar membrane"/>
    <property type="evidence" value="ECO:0007669"/>
    <property type="project" value="TreeGrafter"/>
</dbReference>
<evidence type="ECO:0000313" key="6">
    <source>
        <dbReference type="EMBL" id="CAD6272709.1"/>
    </source>
</evidence>
<feature type="domain" description="NAB" evidence="5">
    <location>
        <begin position="96"/>
        <end position="175"/>
    </location>
</feature>
<keyword evidence="7" id="KW-1185">Reference proteome</keyword>
<evidence type="ECO:0000256" key="2">
    <source>
        <dbReference type="ARBA" id="ARBA00038006"/>
    </source>
</evidence>
<comment type="similarity">
    <text evidence="2">Belongs to the NET family.</text>
</comment>
<dbReference type="PROSITE" id="PS51774">
    <property type="entry name" value="NAB"/>
    <property type="match status" value="1"/>
</dbReference>
<name>A0A811RQ44_9POAL</name>
<dbReference type="Gene3D" id="1.10.287.1490">
    <property type="match status" value="1"/>
</dbReference>
<dbReference type="Proteomes" id="UP000604825">
    <property type="component" value="Unassembled WGS sequence"/>
</dbReference>
<evidence type="ECO:0000313" key="7">
    <source>
        <dbReference type="Proteomes" id="UP000604825"/>
    </source>
</evidence>
<evidence type="ECO:0000259" key="5">
    <source>
        <dbReference type="PROSITE" id="PS51774"/>
    </source>
</evidence>
<gene>
    <name evidence="6" type="ORF">NCGR_LOCUS55982</name>
</gene>
<evidence type="ECO:0000256" key="1">
    <source>
        <dbReference type="ARBA" id="ARBA00023054"/>
    </source>
</evidence>
<feature type="compositionally biased region" description="Basic and acidic residues" evidence="4">
    <location>
        <begin position="306"/>
        <end position="317"/>
    </location>
</feature>
<feature type="coiled-coil region" evidence="3">
    <location>
        <begin position="590"/>
        <end position="680"/>
    </location>
</feature>
<sequence>MVAGLGLLHYDKVSTTIKPSYPSMLLPCLLPGRVGGMVPLPSSSSQGRGVVSYNFHSSAVKVTYIPDKRSGRFAYQRRFSYILVKMKRKAQSGKSRSWWWDSHISPQNSKWLSENLEEMEKQVKQMLGLIGEGEFSAEKAEVFYEKRPLLITHVEKFYRMYRALAARYDSVTGELRKNIPSSLQSYGSFGVSESDSETQCSSSPKSDMQENMPQQKQKPGPDFLDISIGSGVSSDVSKKGSERSSSSSDSDSELDEAKEENGSIVYALSQKIIELEDELQEARGKLDASEEKHAHCQIDLSTNSKVAEHEEKLHTSDVESNNLQKDPEERDSALESSTEVNIEKEALEAVLFERTNEIEMLKGAMASAAKQFEVELAHRDLEIDKCKHELGVLSEKYLHDKSTLEDELRKLHGVIKNMEGDLEKISHEKLQLKSRIKELEQAAHSLEYSASEIVKLQEVIRNTQAELEKVAEEKEVLKERANEFEQLLRALEVSGTEVAKLPETIKNLEAQLERALEEKSVLQDQIKQLEQVMSESLEKHSHEQSSLTADLLKLSEANASLEGKLSSVAAELMQVYADKEEESLENEKQISVLNQYIADLRRKLELLSSEKATVDFELAKLLADITTRDKKMKQMDDHLNQLQFEHAKLMAEFDTAHRSLSELRAQIFELEEEVEKQKLVISESAEGKREAIRQLCFSIEHYRSGYQQLRQLLQGHRRPAVMAT</sequence>
<organism evidence="6 7">
    <name type="scientific">Miscanthus lutarioriparius</name>
    <dbReference type="NCBI Taxonomy" id="422564"/>
    <lineage>
        <taxon>Eukaryota</taxon>
        <taxon>Viridiplantae</taxon>
        <taxon>Streptophyta</taxon>
        <taxon>Embryophyta</taxon>
        <taxon>Tracheophyta</taxon>
        <taxon>Spermatophyta</taxon>
        <taxon>Magnoliopsida</taxon>
        <taxon>Liliopsida</taxon>
        <taxon>Poales</taxon>
        <taxon>Poaceae</taxon>
        <taxon>PACMAD clade</taxon>
        <taxon>Panicoideae</taxon>
        <taxon>Andropogonodae</taxon>
        <taxon>Andropogoneae</taxon>
        <taxon>Saccharinae</taxon>
        <taxon>Miscanthus</taxon>
    </lineage>
</organism>
<dbReference type="InterPro" id="IPR051861">
    <property type="entry name" value="NET_actin-binding_domain"/>
</dbReference>
<feature type="compositionally biased region" description="Polar residues" evidence="4">
    <location>
        <begin position="204"/>
        <end position="217"/>
    </location>
</feature>
<accession>A0A811RQ44</accession>
<dbReference type="InterPro" id="IPR011684">
    <property type="entry name" value="NAB"/>
</dbReference>
<evidence type="ECO:0000256" key="4">
    <source>
        <dbReference type="SAM" id="MobiDB-lite"/>
    </source>
</evidence>
<proteinExistence type="inferred from homology"/>
<dbReference type="AlphaFoldDB" id="A0A811RQ44"/>
<dbReference type="OrthoDB" id="1877257at2759"/>
<protein>
    <recommendedName>
        <fullName evidence="5">NAB domain-containing protein</fullName>
    </recommendedName>
</protein>
<dbReference type="Pfam" id="PF07765">
    <property type="entry name" value="KIP1"/>
    <property type="match status" value="1"/>
</dbReference>
<dbReference type="PANTHER" id="PTHR32258">
    <property type="entry name" value="PROTEIN NETWORKED 4A"/>
    <property type="match status" value="1"/>
</dbReference>
<feature type="compositionally biased region" description="Basic and acidic residues" evidence="4">
    <location>
        <begin position="284"/>
        <end position="296"/>
    </location>
</feature>
<feature type="region of interest" description="Disordered" evidence="4">
    <location>
        <begin position="187"/>
        <end position="261"/>
    </location>
</feature>
<comment type="caution">
    <text evidence="6">The sequence shown here is derived from an EMBL/GenBank/DDBJ whole genome shotgun (WGS) entry which is preliminary data.</text>
</comment>